<evidence type="ECO:0000256" key="2">
    <source>
        <dbReference type="ARBA" id="ARBA00022737"/>
    </source>
</evidence>
<dbReference type="SUPFAM" id="SSF117281">
    <property type="entry name" value="Kelch motif"/>
    <property type="match status" value="1"/>
</dbReference>
<accession>A0A5C7GKB1</accession>
<dbReference type="EMBL" id="VRKQ01000008">
    <property type="protein sequence ID" value="TXG38441.1"/>
    <property type="molecule type" value="Genomic_DNA"/>
</dbReference>
<dbReference type="Pfam" id="PF24681">
    <property type="entry name" value="Kelch_KLHDC2_KLHL20_DRC7"/>
    <property type="match status" value="1"/>
</dbReference>
<evidence type="ECO:0000313" key="4">
    <source>
        <dbReference type="Proteomes" id="UP000321080"/>
    </source>
</evidence>
<evidence type="ECO:0000313" key="3">
    <source>
        <dbReference type="EMBL" id="TXG38441.1"/>
    </source>
</evidence>
<dbReference type="InterPro" id="IPR030458">
    <property type="entry name" value="Glyco_hydro_31_AS"/>
</dbReference>
<keyword evidence="4" id="KW-1185">Reference proteome</keyword>
<dbReference type="Proteomes" id="UP000321080">
    <property type="component" value="Unassembled WGS sequence"/>
</dbReference>
<gene>
    <name evidence="3" type="ORF">FUA22_00730</name>
</gene>
<dbReference type="AlphaFoldDB" id="A0A5C7GKB1"/>
<keyword evidence="2" id="KW-0677">Repeat</keyword>
<evidence type="ECO:0008006" key="5">
    <source>
        <dbReference type="Google" id="ProtNLM"/>
    </source>
</evidence>
<dbReference type="RefSeq" id="WP_147765593.1">
    <property type="nucleotide sequence ID" value="NZ_VRKQ01000008.1"/>
</dbReference>
<evidence type="ECO:0000256" key="1">
    <source>
        <dbReference type="ARBA" id="ARBA00022441"/>
    </source>
</evidence>
<dbReference type="Gene3D" id="2.120.10.80">
    <property type="entry name" value="Kelch-type beta propeller"/>
    <property type="match status" value="2"/>
</dbReference>
<dbReference type="InterPro" id="IPR006652">
    <property type="entry name" value="Kelch_1"/>
</dbReference>
<dbReference type="PROSITE" id="PS00129">
    <property type="entry name" value="GLYCOSYL_HYDROL_F31_1"/>
    <property type="match status" value="1"/>
</dbReference>
<organism evidence="3 4">
    <name type="scientific">Seonamhaeicola maritimus</name>
    <dbReference type="NCBI Taxonomy" id="2591822"/>
    <lineage>
        <taxon>Bacteria</taxon>
        <taxon>Pseudomonadati</taxon>
        <taxon>Bacteroidota</taxon>
        <taxon>Flavobacteriia</taxon>
        <taxon>Flavobacteriales</taxon>
        <taxon>Flavobacteriaceae</taxon>
    </lineage>
</organism>
<proteinExistence type="predicted"/>
<dbReference type="SMART" id="SM00612">
    <property type="entry name" value="Kelch"/>
    <property type="match status" value="4"/>
</dbReference>
<dbReference type="PANTHER" id="PTHR24412:SF489">
    <property type="entry name" value="RING FINGER DOMAIN AND KELCH REPEAT-CONTAINING PROTEIN DDB_G0271372"/>
    <property type="match status" value="1"/>
</dbReference>
<dbReference type="PANTHER" id="PTHR24412">
    <property type="entry name" value="KELCH PROTEIN"/>
    <property type="match status" value="1"/>
</dbReference>
<reference evidence="3 4" key="1">
    <citation type="submission" date="2019-08" db="EMBL/GenBank/DDBJ databases">
        <title>Seonamhaeicola sediminis sp. nov., isolated from marine sediment.</title>
        <authorList>
            <person name="Cao W.R."/>
        </authorList>
    </citation>
    <scope>NUCLEOTIDE SEQUENCE [LARGE SCALE GENOMIC DNA]</scope>
    <source>
        <strain evidence="3 4">1505</strain>
    </source>
</reference>
<dbReference type="InterPro" id="IPR015915">
    <property type="entry name" value="Kelch-typ_b-propeller"/>
</dbReference>
<dbReference type="OrthoDB" id="996574at2"/>
<keyword evidence="1" id="KW-0880">Kelch repeat</keyword>
<dbReference type="PROSITE" id="PS51257">
    <property type="entry name" value="PROKAR_LIPOPROTEIN"/>
    <property type="match status" value="1"/>
</dbReference>
<comment type="caution">
    <text evidence="3">The sequence shown here is derived from an EMBL/GenBank/DDBJ whole genome shotgun (WGS) entry which is preliminary data.</text>
</comment>
<sequence length="441" mass="48955">MSTNKILTFKFPLNFLFIVVLTASCQNSNVNDSGIWIDMNENENYTARHECSFVQAGDKFIMFGGRESAQKLDIYDFKNNFWTSAKSKAPKEFNHFQATCHKGFVWVIGSFKTNNFPREIPEDNVWLYHPPTEKWIKGPEIPENRRRGGAGLVVYKDKFYLIGGNTIGHDGGYVNWFDEYDPIKNTWTILEDASQARDHFSAAVIDNKLYAVAGRHSGGEGGVFAPLVSIVDVYNFETKTWSTLNQDLPTPRAAPGVAVFNNELLVMGGEGEKQGPAYKIVEAYNPQKGHWSNKADMHHPRHGTQAILSGEGIYIAAGSPTRGGGRQLNMEVYNKDKPKGEPLIASVLKSPSSVEIMRGLSTSIEIKNEGGNTGSYITSVKLIGKNASEFKIESNNNLTLIDADSSFNIKVKHLSQAPDETANLEITYNGDVKEVIKLTSK</sequence>
<protein>
    <recommendedName>
        <fullName evidence="5">Galactose oxidase</fullName>
    </recommendedName>
</protein>
<name>A0A5C7GKB1_9FLAO</name>